<sequence>MRHEPLSCPLCSTNMEEGVVVGRSPGVKFKKRTTVFGDLGGELLTTGIFNHSVEALRCDNCGTVVIPGRAVSSNS</sequence>
<comment type="caution">
    <text evidence="2">The sequence shown here is derived from an EMBL/GenBank/DDBJ whole genome shotgun (WGS) entry which is preliminary data.</text>
</comment>
<organism evidence="2 3">
    <name type="scientific">Microbispora oryzae</name>
    <dbReference type="NCBI Taxonomy" id="2806554"/>
    <lineage>
        <taxon>Bacteria</taxon>
        <taxon>Bacillati</taxon>
        <taxon>Actinomycetota</taxon>
        <taxon>Actinomycetes</taxon>
        <taxon>Streptosporangiales</taxon>
        <taxon>Streptosporangiaceae</taxon>
        <taxon>Microbispora</taxon>
    </lineage>
</organism>
<proteinExistence type="predicted"/>
<protein>
    <recommendedName>
        <fullName evidence="1">DUF6487 domain-containing protein</fullName>
    </recommendedName>
</protein>
<dbReference type="EMBL" id="JAFCNB010000001">
    <property type="protein sequence ID" value="MBP2702620.1"/>
    <property type="molecule type" value="Genomic_DNA"/>
</dbReference>
<accession>A0A940WBV3</accession>
<dbReference type="RefSeq" id="WP_210153894.1">
    <property type="nucleotide sequence ID" value="NZ_JAFCNB010000001.1"/>
</dbReference>
<dbReference type="InterPro" id="IPR045504">
    <property type="entry name" value="DUF6487"/>
</dbReference>
<gene>
    <name evidence="2" type="ORF">JOL79_02245</name>
</gene>
<reference evidence="2" key="1">
    <citation type="submission" date="2021-02" db="EMBL/GenBank/DDBJ databases">
        <title>Draft genome sequence of Microbispora sp. RL4-1S isolated from rice leaves in Thailand.</title>
        <authorList>
            <person name="Muangham S."/>
            <person name="Duangmal K."/>
        </authorList>
    </citation>
    <scope>NUCLEOTIDE SEQUENCE</scope>
    <source>
        <strain evidence="2">RL4-1S</strain>
    </source>
</reference>
<evidence type="ECO:0000313" key="3">
    <source>
        <dbReference type="Proteomes" id="UP000674234"/>
    </source>
</evidence>
<dbReference type="AlphaFoldDB" id="A0A940WBV3"/>
<name>A0A940WBV3_9ACTN</name>
<evidence type="ECO:0000313" key="2">
    <source>
        <dbReference type="EMBL" id="MBP2702620.1"/>
    </source>
</evidence>
<dbReference type="Pfam" id="PF20097">
    <property type="entry name" value="DUF6487"/>
    <property type="match status" value="1"/>
</dbReference>
<keyword evidence="3" id="KW-1185">Reference proteome</keyword>
<evidence type="ECO:0000259" key="1">
    <source>
        <dbReference type="Pfam" id="PF20097"/>
    </source>
</evidence>
<dbReference type="Proteomes" id="UP000674234">
    <property type="component" value="Unassembled WGS sequence"/>
</dbReference>
<feature type="domain" description="DUF6487" evidence="1">
    <location>
        <begin position="8"/>
        <end position="66"/>
    </location>
</feature>